<evidence type="ECO:0000313" key="2">
    <source>
        <dbReference type="EMBL" id="ADX48073.1"/>
    </source>
</evidence>
<keyword evidence="1" id="KW-0732">Signal</keyword>
<reference evidence="2" key="1">
    <citation type="submission" date="2011-02" db="EMBL/GenBank/DDBJ databases">
        <title>Complete sequence of Acidovorax avenae subsp. avenae ATCC 19860.</title>
        <authorList>
            <consortium name="US DOE Joint Genome Institute"/>
            <person name="Lucas S."/>
            <person name="Copeland A."/>
            <person name="Lapidus A."/>
            <person name="Cheng J.-F."/>
            <person name="Goodwin L."/>
            <person name="Pitluck S."/>
            <person name="Chertkov O."/>
            <person name="Held B."/>
            <person name="Detter J.C."/>
            <person name="Han C."/>
            <person name="Tapia R."/>
            <person name="Land M."/>
            <person name="Hauser L."/>
            <person name="Kyrpides N."/>
            <person name="Ivanova N."/>
            <person name="Ovchinnikova G."/>
            <person name="Pagani I."/>
            <person name="Gordon S."/>
            <person name="Woyke T."/>
        </authorList>
    </citation>
    <scope>NUCLEOTIDE SEQUENCE</scope>
    <source>
        <strain evidence="2">ATCC 19860</strain>
    </source>
</reference>
<dbReference type="Proteomes" id="UP000002482">
    <property type="component" value="Chromosome"/>
</dbReference>
<sequence>MALKIYSAAALCLAAHLCNAGQAPEPPRAVDKTHAIAPVASIQITRANAQTAAGDAAPCAGVRPLAESDVRRFLAHARPVTRRAALHEDFLVGDCYTEARIRFQDGRTASLGIANDAGTALLTPIVEGSREQAQGRYLRCAECAGMLDLLDLPDRLPAN</sequence>
<evidence type="ECO:0000313" key="3">
    <source>
        <dbReference type="Proteomes" id="UP000002482"/>
    </source>
</evidence>
<name>F0Q5Z2_PARA1</name>
<feature type="chain" id="PRO_5003258511" description="Lipoprotein" evidence="1">
    <location>
        <begin position="21"/>
        <end position="159"/>
    </location>
</feature>
<proteinExistence type="predicted"/>
<dbReference type="EMBL" id="CP002521">
    <property type="protein sequence ID" value="ADX48073.1"/>
    <property type="molecule type" value="Genomic_DNA"/>
</dbReference>
<evidence type="ECO:0008006" key="4">
    <source>
        <dbReference type="Google" id="ProtNLM"/>
    </source>
</evidence>
<accession>F0Q5Z2</accession>
<gene>
    <name evidence="2" type="ordered locus">Acav_4189</name>
</gene>
<evidence type="ECO:0000256" key="1">
    <source>
        <dbReference type="SAM" id="SignalP"/>
    </source>
</evidence>
<dbReference type="KEGG" id="aaa:Acav_4189"/>
<dbReference type="AlphaFoldDB" id="F0Q5Z2"/>
<organism evidence="2 3">
    <name type="scientific">Paracidovorax avenae (strain ATCC 19860 / DSM 7227 / CCUG 15838 / JCM 20985 / LMG 2117 / NCPPB 1011)</name>
    <name type="common">Acidovorax avenae</name>
    <dbReference type="NCBI Taxonomy" id="643561"/>
    <lineage>
        <taxon>Bacteria</taxon>
        <taxon>Pseudomonadati</taxon>
        <taxon>Pseudomonadota</taxon>
        <taxon>Betaproteobacteria</taxon>
        <taxon>Burkholderiales</taxon>
        <taxon>Comamonadaceae</taxon>
        <taxon>Paracidovorax</taxon>
    </lineage>
</organism>
<keyword evidence="3" id="KW-1185">Reference proteome</keyword>
<protein>
    <recommendedName>
        <fullName evidence="4">Lipoprotein</fullName>
    </recommendedName>
</protein>
<feature type="signal peptide" evidence="1">
    <location>
        <begin position="1"/>
        <end position="20"/>
    </location>
</feature>
<dbReference type="HOGENOM" id="CLU_116136_0_0_4"/>